<keyword evidence="11" id="KW-0339">Growth factor</keyword>
<keyword evidence="10 17" id="KW-0862">Zinc</keyword>
<dbReference type="GO" id="GO:0009725">
    <property type="term" value="P:response to hormone"/>
    <property type="evidence" value="ECO:0000318"/>
    <property type="project" value="GO_Central"/>
</dbReference>
<evidence type="ECO:0000313" key="22">
    <source>
        <dbReference type="Proteomes" id="UP000001646"/>
    </source>
</evidence>
<dbReference type="Ensembl" id="ENSACAT00000029142.2">
    <property type="protein sequence ID" value="ENSACAP00000021722.1"/>
    <property type="gene ID" value="ENSACAG00000029444.2"/>
</dbReference>
<evidence type="ECO:0000256" key="6">
    <source>
        <dbReference type="ARBA" id="ARBA00022608"/>
    </source>
</evidence>
<feature type="chain" id="PRO_5004372259" description="Metalloproteinase inhibitor 1" evidence="19">
    <location>
        <begin position="28"/>
        <end position="247"/>
    </location>
</feature>
<dbReference type="InterPro" id="IPR001134">
    <property type="entry name" value="Netrin_domain"/>
</dbReference>
<dbReference type="eggNOG" id="KOG4745">
    <property type="taxonomic scope" value="Eukaryota"/>
</dbReference>
<dbReference type="Bgee" id="ENSACAG00000029444">
    <property type="expression patterns" value="Expressed in testis and 6 other cell types or tissues"/>
</dbReference>
<keyword evidence="9 19" id="KW-0732">Signal</keyword>
<evidence type="ECO:0000256" key="3">
    <source>
        <dbReference type="ARBA" id="ARBA00013524"/>
    </source>
</evidence>
<evidence type="ECO:0000256" key="11">
    <source>
        <dbReference type="ARBA" id="ARBA00023030"/>
    </source>
</evidence>
<evidence type="ECO:0000256" key="9">
    <source>
        <dbReference type="ARBA" id="ARBA00022729"/>
    </source>
</evidence>
<dbReference type="InParanoid" id="R4G941"/>
<evidence type="ECO:0000313" key="21">
    <source>
        <dbReference type="Ensembl" id="ENSACAP00000021722.1"/>
    </source>
</evidence>
<dbReference type="InterPro" id="IPR001820">
    <property type="entry name" value="TIMP"/>
</dbReference>
<feature type="disulfide bond" evidence="18">
    <location>
        <begin position="190"/>
        <end position="237"/>
    </location>
</feature>
<evidence type="ECO:0000256" key="14">
    <source>
        <dbReference type="ARBA" id="ARBA00023215"/>
    </source>
</evidence>
<comment type="similarity">
    <text evidence="2">Belongs to the protease inhibitor I35 (TIMP) family.</text>
</comment>
<dbReference type="GO" id="GO:0008191">
    <property type="term" value="F:metalloendopeptidase inhibitor activity"/>
    <property type="evidence" value="ECO:0000318"/>
    <property type="project" value="GO_Central"/>
</dbReference>
<feature type="disulfide bond" evidence="18">
    <location>
        <begin position="80"/>
        <end position="135"/>
    </location>
</feature>
<accession>R4G941</accession>
<keyword evidence="14" id="KW-0481">Metalloenzyme inhibitor</keyword>
<evidence type="ECO:0000256" key="19">
    <source>
        <dbReference type="SAM" id="SignalP"/>
    </source>
</evidence>
<dbReference type="GO" id="GO:0051045">
    <property type="term" value="P:negative regulation of membrane protein ectodomain proteolysis"/>
    <property type="evidence" value="ECO:0000318"/>
    <property type="project" value="GO_Central"/>
</dbReference>
<keyword evidence="8 17" id="KW-0479">Metal-binding</keyword>
<evidence type="ECO:0000256" key="5">
    <source>
        <dbReference type="ARBA" id="ARBA00022553"/>
    </source>
</evidence>
<evidence type="ECO:0000259" key="20">
    <source>
        <dbReference type="PROSITE" id="PS50189"/>
    </source>
</evidence>
<dbReference type="Pfam" id="PF00965">
    <property type="entry name" value="TIMP"/>
    <property type="match status" value="1"/>
</dbReference>
<dbReference type="GO" id="GO:0034097">
    <property type="term" value="P:response to cytokine"/>
    <property type="evidence" value="ECO:0000318"/>
    <property type="project" value="GO_Central"/>
</dbReference>
<dbReference type="PANTHER" id="PTHR11844:SF20">
    <property type="entry name" value="METALLOPROTEINASE INHIBITOR 1"/>
    <property type="match status" value="1"/>
</dbReference>
<dbReference type="KEGG" id="acs:103277700"/>
<evidence type="ECO:0000256" key="15">
    <source>
        <dbReference type="ARBA" id="ARBA00025946"/>
    </source>
</evidence>
<dbReference type="OrthoDB" id="6041373at2759"/>
<feature type="disulfide bond" evidence="18">
    <location>
        <begin position="92"/>
        <end position="188"/>
    </location>
</feature>
<keyword evidence="22" id="KW-1185">Reference proteome</keyword>
<keyword evidence="4" id="KW-0964">Secreted</keyword>
<dbReference type="GO" id="GO:0005615">
    <property type="term" value="C:extracellular space"/>
    <property type="evidence" value="ECO:0000318"/>
    <property type="project" value="GO_Central"/>
</dbReference>
<reference evidence="21 22" key="1">
    <citation type="submission" date="2009-12" db="EMBL/GenBank/DDBJ databases">
        <title>The Genome Sequence of Anolis carolinensis (Green Anole Lizard).</title>
        <authorList>
            <consortium name="The Genome Sequencing Platform"/>
            <person name="Di Palma F."/>
            <person name="Alfoldi J."/>
            <person name="Heiman D."/>
            <person name="Young S."/>
            <person name="Grabherr M."/>
            <person name="Johnson J."/>
            <person name="Lander E.S."/>
            <person name="Lindblad-Toh K."/>
        </authorList>
    </citation>
    <scope>NUCLEOTIDE SEQUENCE [LARGE SCALE GENOMIC DNA]</scope>
    <source>
        <strain evidence="21 22">JBL SC #1</strain>
    </source>
</reference>
<evidence type="ECO:0000256" key="7">
    <source>
        <dbReference type="ARBA" id="ARBA00022690"/>
    </source>
</evidence>
<dbReference type="Gene3D" id="3.90.370.10">
    <property type="entry name" value="Tissue inhibitor of metalloproteinase-1. Chain B, domain 1"/>
    <property type="match status" value="1"/>
</dbReference>
<feature type="disulfide bond" evidence="18">
    <location>
        <begin position="206"/>
        <end position="227"/>
    </location>
</feature>
<dbReference type="AlphaFoldDB" id="R4G941"/>
<dbReference type="PROSITE" id="PS50189">
    <property type="entry name" value="NTR"/>
    <property type="match status" value="1"/>
</dbReference>
<keyword evidence="6" id="KW-0483">Metalloprotease inhibitor</keyword>
<sequence>MMILAKISKILAASFFLLTLLGDTTEACKCYFSHPQRAFCSYKIAKRQKERRRMNLAKVSTFLAASFLLLTLLGDTTEACKCYFPHPQTAFCSYDIVLRVKFLRGYGIKTTRVYKGPEEMQNLRDFDTPPRGGACGYSHEGSFREEYLVTGSLEGDRVTITICDLIIPWARLTLAQRRGFTSEYSKGCSCSIVECHSECSITSNQCVRADSRMPPNLRDFQNKHMACLPQVEKNGTCTWKSLDTQES</sequence>
<keyword evidence="7" id="KW-0646">Protease inhibitor</keyword>
<evidence type="ECO:0000256" key="4">
    <source>
        <dbReference type="ARBA" id="ARBA00022525"/>
    </source>
</evidence>
<dbReference type="GO" id="GO:0008083">
    <property type="term" value="F:growth factor activity"/>
    <property type="evidence" value="ECO:0007669"/>
    <property type="project" value="UniProtKB-KW"/>
</dbReference>
<evidence type="ECO:0000256" key="18">
    <source>
        <dbReference type="PIRSR" id="PIRSR601820-3"/>
    </source>
</evidence>
<dbReference type="PANTHER" id="PTHR11844">
    <property type="entry name" value="METALLOPROTEASE INHIBITOR"/>
    <property type="match status" value="1"/>
</dbReference>
<reference evidence="21" key="2">
    <citation type="submission" date="2025-08" db="UniProtKB">
        <authorList>
            <consortium name="Ensembl"/>
        </authorList>
    </citation>
    <scope>IDENTIFICATION</scope>
</reference>
<gene>
    <name evidence="21" type="primary">LOC103277700</name>
</gene>
<dbReference type="STRING" id="28377.ENSACAP00000021722"/>
<dbReference type="InterPro" id="IPR008993">
    <property type="entry name" value="TIMP-like_OB-fold"/>
</dbReference>
<evidence type="ECO:0000256" key="17">
    <source>
        <dbReference type="PIRSR" id="PIRSR601820-1"/>
    </source>
</evidence>
<reference evidence="21" key="3">
    <citation type="submission" date="2025-09" db="UniProtKB">
        <authorList>
            <consortium name="Ensembl"/>
        </authorList>
    </citation>
    <scope>IDENTIFICATION</scope>
</reference>
<dbReference type="Gene3D" id="2.40.50.120">
    <property type="match status" value="1"/>
</dbReference>
<dbReference type="GO" id="GO:0046872">
    <property type="term" value="F:metal ion binding"/>
    <property type="evidence" value="ECO:0007669"/>
    <property type="project" value="UniProtKB-KW"/>
</dbReference>
<organism evidence="21 22">
    <name type="scientific">Anolis carolinensis</name>
    <name type="common">Green anole</name>
    <name type="synonym">American chameleon</name>
    <dbReference type="NCBI Taxonomy" id="28377"/>
    <lineage>
        <taxon>Eukaryota</taxon>
        <taxon>Metazoa</taxon>
        <taxon>Chordata</taxon>
        <taxon>Craniata</taxon>
        <taxon>Vertebrata</taxon>
        <taxon>Euteleostomi</taxon>
        <taxon>Lepidosauria</taxon>
        <taxon>Squamata</taxon>
        <taxon>Bifurcata</taxon>
        <taxon>Unidentata</taxon>
        <taxon>Episquamata</taxon>
        <taxon>Toxicofera</taxon>
        <taxon>Iguania</taxon>
        <taxon>Dactyloidae</taxon>
        <taxon>Anolis</taxon>
    </lineage>
</organism>
<protein>
    <recommendedName>
        <fullName evidence="3">Metalloproteinase inhibitor 1</fullName>
    </recommendedName>
    <alternativeName>
        <fullName evidence="16">Tissue inhibitor of metalloproteinases 1</fullName>
    </alternativeName>
</protein>
<keyword evidence="5" id="KW-0597">Phosphoprotein</keyword>
<feature type="domain" description="NTR" evidence="20">
    <location>
        <begin position="28"/>
        <end position="188"/>
    </location>
</feature>
<keyword evidence="12 18" id="KW-1015">Disulfide bond</keyword>
<keyword evidence="13" id="KW-0325">Glycoprotein</keyword>
<dbReference type="SUPFAM" id="SSF50242">
    <property type="entry name" value="TIMP-like"/>
    <property type="match status" value="1"/>
</dbReference>
<dbReference type="InterPro" id="IPR027465">
    <property type="entry name" value="TIMP_C"/>
</dbReference>
<comment type="subcellular location">
    <subcellularLocation>
        <location evidence="1">Secreted</location>
    </subcellularLocation>
</comment>
<dbReference type="GeneTree" id="ENSGT00940000161081"/>
<comment type="subunit">
    <text evidence="15">Interacts with MMP1, MMP3, MMP10 and MMP13, but has only very low affinity for MMP14. Interacts with CD63; identified in a complex with CD63 and ITGB1.</text>
</comment>
<evidence type="ECO:0000256" key="10">
    <source>
        <dbReference type="ARBA" id="ARBA00022833"/>
    </source>
</evidence>
<proteinExistence type="inferred from homology"/>
<evidence type="ECO:0000256" key="2">
    <source>
        <dbReference type="ARBA" id="ARBA00011027"/>
    </source>
</evidence>
<evidence type="ECO:0000256" key="1">
    <source>
        <dbReference type="ARBA" id="ARBA00004613"/>
    </source>
</evidence>
<feature type="disulfide bond" evidence="18">
    <location>
        <begin position="195"/>
        <end position="199"/>
    </location>
</feature>
<name>R4G941_ANOCA</name>
<feature type="disulfide bond" evidence="18">
    <location>
        <begin position="82"/>
        <end position="163"/>
    </location>
</feature>
<feature type="binding site" evidence="17">
    <location>
        <position position="80"/>
    </location>
    <ligand>
        <name>Zn(2+)</name>
        <dbReference type="ChEBI" id="CHEBI:29105"/>
        <note>ligand shared with metalloproteinase partner</note>
    </ligand>
</feature>
<evidence type="ECO:0000256" key="12">
    <source>
        <dbReference type="ARBA" id="ARBA00023157"/>
    </source>
</evidence>
<feature type="signal peptide" evidence="19">
    <location>
        <begin position="1"/>
        <end position="27"/>
    </location>
</feature>
<evidence type="ECO:0000256" key="16">
    <source>
        <dbReference type="ARBA" id="ARBA00030100"/>
    </source>
</evidence>
<evidence type="ECO:0000256" key="8">
    <source>
        <dbReference type="ARBA" id="ARBA00022723"/>
    </source>
</evidence>
<dbReference type="GO" id="GO:0031012">
    <property type="term" value="C:extracellular matrix"/>
    <property type="evidence" value="ECO:0000318"/>
    <property type="project" value="GO_Central"/>
</dbReference>
<dbReference type="SMART" id="SM00206">
    <property type="entry name" value="NTR"/>
    <property type="match status" value="1"/>
</dbReference>
<dbReference type="Proteomes" id="UP000001646">
    <property type="component" value="Chromosome 2"/>
</dbReference>
<dbReference type="HOGENOM" id="CLU_084029_1_1_1"/>
<evidence type="ECO:0000256" key="13">
    <source>
        <dbReference type="ARBA" id="ARBA00023180"/>
    </source>
</evidence>